<evidence type="ECO:0000313" key="5">
    <source>
        <dbReference type="Proteomes" id="UP000077275"/>
    </source>
</evidence>
<keyword evidence="4" id="KW-0012">Acyltransferase</keyword>
<gene>
    <name evidence="4" type="primary">glmU_2</name>
    <name evidence="4" type="ORF">MBCUT_09920</name>
</gene>
<organism evidence="4 5">
    <name type="scientific">Methanobrevibacter cuticularis</name>
    <dbReference type="NCBI Taxonomy" id="47311"/>
    <lineage>
        <taxon>Archaea</taxon>
        <taxon>Methanobacteriati</taxon>
        <taxon>Methanobacteriota</taxon>
        <taxon>Methanomada group</taxon>
        <taxon>Methanobacteria</taxon>
        <taxon>Methanobacteriales</taxon>
        <taxon>Methanobacteriaceae</taxon>
        <taxon>Methanobrevibacter</taxon>
    </lineage>
</organism>
<dbReference type="PANTHER" id="PTHR43584">
    <property type="entry name" value="NUCLEOTIDYL TRANSFERASE"/>
    <property type="match status" value="1"/>
</dbReference>
<dbReference type="Proteomes" id="UP000077275">
    <property type="component" value="Unassembled WGS sequence"/>
</dbReference>
<feature type="domain" description="MobA-like NTP transferase" evidence="3">
    <location>
        <begin position="7"/>
        <end position="124"/>
    </location>
</feature>
<dbReference type="EC" id="2.7.7.23" evidence="4"/>
<evidence type="ECO:0000256" key="2">
    <source>
        <dbReference type="ARBA" id="ARBA00022695"/>
    </source>
</evidence>
<dbReference type="InterPro" id="IPR025877">
    <property type="entry name" value="MobA-like_NTP_Trfase"/>
</dbReference>
<dbReference type="GO" id="GO:0019134">
    <property type="term" value="F:glucosamine-1-phosphate N-acetyltransferase activity"/>
    <property type="evidence" value="ECO:0007669"/>
    <property type="project" value="UniProtKB-EC"/>
</dbReference>
<dbReference type="AlphaFoldDB" id="A0A166DZT7"/>
<name>A0A166DZT7_9EURY</name>
<dbReference type="SUPFAM" id="SSF53448">
    <property type="entry name" value="Nucleotide-diphospho-sugar transferases"/>
    <property type="match status" value="1"/>
</dbReference>
<dbReference type="PATRIC" id="fig|47311.3.peg.1095"/>
<comment type="caution">
    <text evidence="4">The sequence shown here is derived from an EMBL/GenBank/DDBJ whole genome shotgun (WGS) entry which is preliminary data.</text>
</comment>
<dbReference type="InterPro" id="IPR050065">
    <property type="entry name" value="GlmU-like"/>
</dbReference>
<proteinExistence type="predicted"/>
<accession>A0A166DZT7</accession>
<dbReference type="InterPro" id="IPR029044">
    <property type="entry name" value="Nucleotide-diphossugar_trans"/>
</dbReference>
<reference evidence="4 5" key="1">
    <citation type="submission" date="2016-04" db="EMBL/GenBank/DDBJ databases">
        <title>Genome sequence of Methanobrevibacter cuticularis DSM 11139.</title>
        <authorList>
            <person name="Poehlein A."/>
            <person name="Seedorf H."/>
            <person name="Daniel R."/>
        </authorList>
    </citation>
    <scope>NUCLEOTIDE SEQUENCE [LARGE SCALE GENOMIC DNA]</scope>
    <source>
        <strain evidence="4 5">DSM 11139</strain>
    </source>
</reference>
<keyword evidence="1 4" id="KW-0808">Transferase</keyword>
<dbReference type="Gene3D" id="3.90.550.10">
    <property type="entry name" value="Spore Coat Polysaccharide Biosynthesis Protein SpsA, Chain A"/>
    <property type="match status" value="1"/>
</dbReference>
<sequence>MQCVKEAVILAAGLGSRLGLNMPKCLVEIGGKAIIDYNLELLEDIPNIYVVVGYEKDKVIKHVKKVRNDAIFIENSNFASTSNTYSLYLGLKYVKEPYLLLFGDVIFNKNDFKTFINNCNDETVVGLTLAKSEEAVFADVGKESLMIKNFQRRPPTGYEIAGIFYFKDIKITKNDGYVFEVLNKYLPLKYFLLKSYEIDTKKDLNFAVKNLNELEL</sequence>
<dbReference type="OrthoDB" id="25155at2157"/>
<dbReference type="STRING" id="47311.MBCUT_09920"/>
<dbReference type="Pfam" id="PF12804">
    <property type="entry name" value="NTP_transf_3"/>
    <property type="match status" value="1"/>
</dbReference>
<evidence type="ECO:0000259" key="3">
    <source>
        <dbReference type="Pfam" id="PF12804"/>
    </source>
</evidence>
<evidence type="ECO:0000256" key="1">
    <source>
        <dbReference type="ARBA" id="ARBA00022679"/>
    </source>
</evidence>
<dbReference type="PANTHER" id="PTHR43584:SF8">
    <property type="entry name" value="N-ACETYLMURAMATE ALPHA-1-PHOSPHATE URIDYLYLTRANSFERASE"/>
    <property type="match status" value="1"/>
</dbReference>
<protein>
    <submittedName>
        <fullName evidence="4">Bifunctional protein GlmU</fullName>
        <ecNumber evidence="4">2.3.1.157</ecNumber>
        <ecNumber evidence="4">2.7.7.23</ecNumber>
    </submittedName>
</protein>
<dbReference type="GO" id="GO:0003977">
    <property type="term" value="F:UDP-N-acetylglucosamine diphosphorylase activity"/>
    <property type="evidence" value="ECO:0007669"/>
    <property type="project" value="UniProtKB-EC"/>
</dbReference>
<dbReference type="EC" id="2.3.1.157" evidence="4"/>
<dbReference type="RefSeq" id="WP_067259592.1">
    <property type="nucleotide sequence ID" value="NZ_LWMW01000098.1"/>
</dbReference>
<keyword evidence="5" id="KW-1185">Reference proteome</keyword>
<dbReference type="EMBL" id="LWMW01000098">
    <property type="protein sequence ID" value="KZX16126.1"/>
    <property type="molecule type" value="Genomic_DNA"/>
</dbReference>
<keyword evidence="2 4" id="KW-0548">Nucleotidyltransferase</keyword>
<evidence type="ECO:0000313" key="4">
    <source>
        <dbReference type="EMBL" id="KZX16126.1"/>
    </source>
</evidence>